<name>A0ABX8UHF4_9BURK</name>
<feature type="domain" description="EthD" evidence="1">
    <location>
        <begin position="18"/>
        <end position="92"/>
    </location>
</feature>
<dbReference type="PANTHER" id="PTHR40260">
    <property type="entry name" value="BLR8190 PROTEIN"/>
    <property type="match status" value="1"/>
</dbReference>
<proteinExistence type="predicted"/>
<organism evidence="2 3">
    <name type="scientific">Paraburkholderia edwinii</name>
    <dbReference type="NCBI Taxonomy" id="2861782"/>
    <lineage>
        <taxon>Bacteria</taxon>
        <taxon>Pseudomonadati</taxon>
        <taxon>Pseudomonadota</taxon>
        <taxon>Betaproteobacteria</taxon>
        <taxon>Burkholderiales</taxon>
        <taxon>Burkholderiaceae</taxon>
        <taxon>Paraburkholderia</taxon>
    </lineage>
</organism>
<accession>A0ABX8UHF4</accession>
<dbReference type="Pfam" id="PF07110">
    <property type="entry name" value="EthD"/>
    <property type="match status" value="1"/>
</dbReference>
<dbReference type="InterPro" id="IPR009799">
    <property type="entry name" value="EthD_dom"/>
</dbReference>
<gene>
    <name evidence="2" type="ORF">KZJ38_19415</name>
</gene>
<dbReference type="PANTHER" id="PTHR40260:SF2">
    <property type="entry name" value="BLR8190 PROTEIN"/>
    <property type="match status" value="1"/>
</dbReference>
<keyword evidence="3" id="KW-1185">Reference proteome</keyword>
<dbReference type="Gene3D" id="3.30.70.100">
    <property type="match status" value="1"/>
</dbReference>
<dbReference type="NCBIfam" id="TIGR02118">
    <property type="entry name" value="EthD family reductase"/>
    <property type="match status" value="1"/>
</dbReference>
<evidence type="ECO:0000259" key="1">
    <source>
        <dbReference type="Pfam" id="PF07110"/>
    </source>
</evidence>
<dbReference type="EMBL" id="CP080095">
    <property type="protein sequence ID" value="QYD68398.1"/>
    <property type="molecule type" value="Genomic_DNA"/>
</dbReference>
<dbReference type="RefSeq" id="WP_219797791.1">
    <property type="nucleotide sequence ID" value="NZ_CP080095.1"/>
</dbReference>
<evidence type="ECO:0000313" key="2">
    <source>
        <dbReference type="EMBL" id="QYD68398.1"/>
    </source>
</evidence>
<dbReference type="Proteomes" id="UP000826462">
    <property type="component" value="Chromosome 1"/>
</dbReference>
<reference evidence="2 3" key="1">
    <citation type="submission" date="2021-07" db="EMBL/GenBank/DDBJ databases">
        <title>Paraburkholderia edwinii protects Aspergillus sp. from phenazines by acting as a toxin sponge.</title>
        <authorList>
            <person name="Dahlstrom K.M."/>
            <person name="Newman D.K."/>
        </authorList>
    </citation>
    <scope>NUCLEOTIDE SEQUENCE [LARGE SCALE GENOMIC DNA]</scope>
    <source>
        <strain evidence="2 3">Pe01</strain>
    </source>
</reference>
<dbReference type="SUPFAM" id="SSF54909">
    <property type="entry name" value="Dimeric alpha+beta barrel"/>
    <property type="match status" value="1"/>
</dbReference>
<protein>
    <submittedName>
        <fullName evidence="2">EthD family reductase</fullName>
    </submittedName>
</protein>
<sequence length="106" mass="11630">MINVYLFYAYRPDGRFDMDYYCGTHMPLAATLFGAALKGWSVDVGVTGGQPGSPPPYFAVGHFLFDTAEAFYEAFMPVADQLLGDVPNYYDGGPPQVMISEVKVSK</sequence>
<evidence type="ECO:0000313" key="3">
    <source>
        <dbReference type="Proteomes" id="UP000826462"/>
    </source>
</evidence>
<dbReference type="InterPro" id="IPR011008">
    <property type="entry name" value="Dimeric_a/b-barrel"/>
</dbReference>